<dbReference type="AlphaFoldDB" id="F0SFY7"/>
<proteinExistence type="predicted"/>
<keyword evidence="1" id="KW-0732">Signal</keyword>
<keyword evidence="3" id="KW-1185">Reference proteome</keyword>
<evidence type="ECO:0000313" key="3">
    <source>
        <dbReference type="Proteomes" id="UP000006860"/>
    </source>
</evidence>
<dbReference type="KEGG" id="pbs:Plabr_0649"/>
<dbReference type="RefSeq" id="WP_013627019.1">
    <property type="nucleotide sequence ID" value="NC_015174.1"/>
</dbReference>
<accession>F0SFY7</accession>
<evidence type="ECO:0000256" key="1">
    <source>
        <dbReference type="SAM" id="SignalP"/>
    </source>
</evidence>
<feature type="signal peptide" evidence="1">
    <location>
        <begin position="1"/>
        <end position="25"/>
    </location>
</feature>
<dbReference type="OrthoDB" id="286171at2"/>
<dbReference type="HOGENOM" id="CLU_725328_0_0_0"/>
<evidence type="ECO:0000313" key="2">
    <source>
        <dbReference type="EMBL" id="ADY58276.1"/>
    </source>
</evidence>
<organism evidence="2 3">
    <name type="scientific">Rubinisphaera brasiliensis (strain ATCC 49424 / DSM 5305 / JCM 21570 / IAM 15109 / NBRC 103401 / IFAM 1448)</name>
    <name type="common">Planctomyces brasiliensis</name>
    <dbReference type="NCBI Taxonomy" id="756272"/>
    <lineage>
        <taxon>Bacteria</taxon>
        <taxon>Pseudomonadati</taxon>
        <taxon>Planctomycetota</taxon>
        <taxon>Planctomycetia</taxon>
        <taxon>Planctomycetales</taxon>
        <taxon>Planctomycetaceae</taxon>
        <taxon>Rubinisphaera</taxon>
    </lineage>
</organism>
<dbReference type="Proteomes" id="UP000006860">
    <property type="component" value="Chromosome"/>
</dbReference>
<feature type="chain" id="PRO_5003260432" evidence="1">
    <location>
        <begin position="26"/>
        <end position="403"/>
    </location>
</feature>
<dbReference type="EMBL" id="CP002546">
    <property type="protein sequence ID" value="ADY58276.1"/>
    <property type="molecule type" value="Genomic_DNA"/>
</dbReference>
<sequence>MRNAYSCLLLTGVLLVLIYTGPAAAPAQPNGPADASANWSTEGDFRVAVNRWVSVTFLTEGNRVRQVCADLARTQDIAVVLDRRLDPSRPVLLEPPVAGKLSDVVDRVAATQDATVRIIGDCLYILPDADAGPFATLVELRTDEIKSAATRRTLKFSSSQLTRLTQSRPRIWNSFARPRDLLEQTARECNLKISNPELLRHDLWFAGALPNANPIEFLSFILFQYDLTFAWKPGGELELQPIPDDVSITRTHRLPLAELNALKVELVSNFPDAIWTQRDDRIEVTGPAELHAALEAKRNGEEESTPRIRWNNRVFTMRVQQKPLGEVLKYLQQAGIPVVFDADELKKAGFDPDQLINFEVSKADAEGLMSAICDPLKLPWKMEATGILIGPAKSPVVREKPQD</sequence>
<reference evidence="3" key="1">
    <citation type="submission" date="2011-02" db="EMBL/GenBank/DDBJ databases">
        <title>The complete genome of Planctomyces brasiliensis DSM 5305.</title>
        <authorList>
            <person name="Lucas S."/>
            <person name="Copeland A."/>
            <person name="Lapidus A."/>
            <person name="Bruce D."/>
            <person name="Goodwin L."/>
            <person name="Pitluck S."/>
            <person name="Kyrpides N."/>
            <person name="Mavromatis K."/>
            <person name="Pagani I."/>
            <person name="Ivanova N."/>
            <person name="Ovchinnikova G."/>
            <person name="Lu M."/>
            <person name="Detter J.C."/>
            <person name="Han C."/>
            <person name="Land M."/>
            <person name="Hauser L."/>
            <person name="Markowitz V."/>
            <person name="Cheng J.-F."/>
            <person name="Hugenholtz P."/>
            <person name="Woyke T."/>
            <person name="Wu D."/>
            <person name="Tindall B."/>
            <person name="Pomrenke H.G."/>
            <person name="Brambilla E."/>
            <person name="Klenk H.-P."/>
            <person name="Eisen J.A."/>
        </authorList>
    </citation>
    <scope>NUCLEOTIDE SEQUENCE [LARGE SCALE GENOMIC DNA]</scope>
    <source>
        <strain evidence="3">ATCC 49424 / DSM 5305 / JCM 21570 / NBRC 103401 / IFAM 1448</strain>
    </source>
</reference>
<name>F0SFY7_RUBBR</name>
<gene>
    <name evidence="2" type="ordered locus">Plabr_0649</name>
</gene>
<protein>
    <submittedName>
        <fullName evidence="2">Uncharacterized protein</fullName>
    </submittedName>
</protein>